<protein>
    <submittedName>
        <fullName evidence="1">Uncharacterized protein</fullName>
    </submittedName>
</protein>
<dbReference type="EMBL" id="JBANQN010000012">
    <property type="protein sequence ID" value="KAK6774052.1"/>
    <property type="molecule type" value="Genomic_DNA"/>
</dbReference>
<reference evidence="1 2" key="1">
    <citation type="submission" date="2024-02" db="EMBL/GenBank/DDBJ databases">
        <title>de novo genome assembly of Solanum bulbocastanum strain 11H21.</title>
        <authorList>
            <person name="Hosaka A.J."/>
        </authorList>
    </citation>
    <scope>NUCLEOTIDE SEQUENCE [LARGE SCALE GENOMIC DNA]</scope>
    <source>
        <tissue evidence="1">Young leaves</tissue>
    </source>
</reference>
<proteinExistence type="predicted"/>
<accession>A0AAN8SU23</accession>
<sequence length="31" mass="3851">MQLVFLFRFDTQFQFLLECKLNLQKLMLLTK</sequence>
<dbReference type="AlphaFoldDB" id="A0AAN8SU23"/>
<evidence type="ECO:0000313" key="2">
    <source>
        <dbReference type="Proteomes" id="UP001371456"/>
    </source>
</evidence>
<keyword evidence="2" id="KW-1185">Reference proteome</keyword>
<comment type="caution">
    <text evidence="1">The sequence shown here is derived from an EMBL/GenBank/DDBJ whole genome shotgun (WGS) entry which is preliminary data.</text>
</comment>
<organism evidence="1 2">
    <name type="scientific">Solanum bulbocastanum</name>
    <name type="common">Wild potato</name>
    <dbReference type="NCBI Taxonomy" id="147425"/>
    <lineage>
        <taxon>Eukaryota</taxon>
        <taxon>Viridiplantae</taxon>
        <taxon>Streptophyta</taxon>
        <taxon>Embryophyta</taxon>
        <taxon>Tracheophyta</taxon>
        <taxon>Spermatophyta</taxon>
        <taxon>Magnoliopsida</taxon>
        <taxon>eudicotyledons</taxon>
        <taxon>Gunneridae</taxon>
        <taxon>Pentapetalae</taxon>
        <taxon>asterids</taxon>
        <taxon>lamiids</taxon>
        <taxon>Solanales</taxon>
        <taxon>Solanaceae</taxon>
        <taxon>Solanoideae</taxon>
        <taxon>Solaneae</taxon>
        <taxon>Solanum</taxon>
    </lineage>
</organism>
<evidence type="ECO:0000313" key="1">
    <source>
        <dbReference type="EMBL" id="KAK6774052.1"/>
    </source>
</evidence>
<dbReference type="Proteomes" id="UP001371456">
    <property type="component" value="Unassembled WGS sequence"/>
</dbReference>
<name>A0AAN8SU23_SOLBU</name>
<gene>
    <name evidence="1" type="ORF">RDI58_029291</name>
</gene>